<keyword evidence="2 3" id="KW-0175">Coiled coil</keyword>
<evidence type="ECO:0000259" key="5">
    <source>
        <dbReference type="Pfam" id="PF25990"/>
    </source>
</evidence>
<organism evidence="6">
    <name type="scientific">marine sediment metagenome</name>
    <dbReference type="NCBI Taxonomy" id="412755"/>
    <lineage>
        <taxon>unclassified sequences</taxon>
        <taxon>metagenomes</taxon>
        <taxon>ecological metagenomes</taxon>
    </lineage>
</organism>
<evidence type="ECO:0000313" key="6">
    <source>
        <dbReference type="EMBL" id="GAI55826.1"/>
    </source>
</evidence>
<evidence type="ECO:0000256" key="3">
    <source>
        <dbReference type="SAM" id="Coils"/>
    </source>
</evidence>
<dbReference type="InterPro" id="IPR058636">
    <property type="entry name" value="Beta-barrel_YknX"/>
</dbReference>
<protein>
    <submittedName>
        <fullName evidence="6">Uncharacterized protein</fullName>
    </submittedName>
</protein>
<dbReference type="InterPro" id="IPR050465">
    <property type="entry name" value="UPF0194_transport"/>
</dbReference>
<evidence type="ECO:0000256" key="1">
    <source>
        <dbReference type="ARBA" id="ARBA00004196"/>
    </source>
</evidence>
<dbReference type="NCBIfam" id="TIGR01730">
    <property type="entry name" value="RND_mfp"/>
    <property type="match status" value="1"/>
</dbReference>
<evidence type="ECO:0000256" key="2">
    <source>
        <dbReference type="ARBA" id="ARBA00023054"/>
    </source>
</evidence>
<feature type="coiled-coil region" evidence="3">
    <location>
        <begin position="28"/>
        <end position="57"/>
    </location>
</feature>
<proteinExistence type="predicted"/>
<dbReference type="PANTHER" id="PTHR32347">
    <property type="entry name" value="EFFLUX SYSTEM COMPONENT YKNX-RELATED"/>
    <property type="match status" value="1"/>
</dbReference>
<comment type="caution">
    <text evidence="6">The sequence shown here is derived from an EMBL/GenBank/DDBJ whole genome shotgun (WGS) entry which is preliminary data.</text>
</comment>
<dbReference type="PANTHER" id="PTHR32347:SF14">
    <property type="entry name" value="EFFLUX SYSTEM COMPONENT YKNX-RELATED"/>
    <property type="match status" value="1"/>
</dbReference>
<dbReference type="SUPFAM" id="SSF111369">
    <property type="entry name" value="HlyD-like secretion proteins"/>
    <property type="match status" value="1"/>
</dbReference>
<feature type="domain" description="CzcB-like barrel-sandwich hybrid" evidence="4">
    <location>
        <begin position="3"/>
        <end position="135"/>
    </location>
</feature>
<name>X1QM00_9ZZZZ</name>
<dbReference type="Pfam" id="PF25973">
    <property type="entry name" value="BSH_CzcB"/>
    <property type="match status" value="1"/>
</dbReference>
<reference evidence="6" key="1">
    <citation type="journal article" date="2014" name="Front. Microbiol.">
        <title>High frequency of phylogenetically diverse reductive dehalogenase-homologous genes in deep subseafloor sedimentary metagenomes.</title>
        <authorList>
            <person name="Kawai M."/>
            <person name="Futagami T."/>
            <person name="Toyoda A."/>
            <person name="Takaki Y."/>
            <person name="Nishi S."/>
            <person name="Hori S."/>
            <person name="Arai W."/>
            <person name="Tsubouchi T."/>
            <person name="Morono Y."/>
            <person name="Uchiyama I."/>
            <person name="Ito T."/>
            <person name="Fujiyama A."/>
            <person name="Inagaki F."/>
            <person name="Takami H."/>
        </authorList>
    </citation>
    <scope>NUCLEOTIDE SEQUENCE</scope>
    <source>
        <strain evidence="6">Expedition CK06-06</strain>
    </source>
</reference>
<feature type="non-terminal residue" evidence="6">
    <location>
        <position position="244"/>
    </location>
</feature>
<dbReference type="GO" id="GO:0016020">
    <property type="term" value="C:membrane"/>
    <property type="evidence" value="ECO:0007669"/>
    <property type="project" value="InterPro"/>
</dbReference>
<dbReference type="InterPro" id="IPR058647">
    <property type="entry name" value="BSH_CzcB-like"/>
</dbReference>
<dbReference type="EMBL" id="BARV01033975">
    <property type="protein sequence ID" value="GAI55826.1"/>
    <property type="molecule type" value="Genomic_DNA"/>
</dbReference>
<dbReference type="Gene3D" id="2.40.50.100">
    <property type="match status" value="1"/>
</dbReference>
<dbReference type="GO" id="GO:0022857">
    <property type="term" value="F:transmembrane transporter activity"/>
    <property type="evidence" value="ECO:0007669"/>
    <property type="project" value="InterPro"/>
</dbReference>
<dbReference type="InterPro" id="IPR006143">
    <property type="entry name" value="RND_pump_MFP"/>
</dbReference>
<feature type="domain" description="YknX-like beta-barrel" evidence="5">
    <location>
        <begin position="151"/>
        <end position="224"/>
    </location>
</feature>
<dbReference type="Pfam" id="PF25990">
    <property type="entry name" value="Beta-barrel_YknX"/>
    <property type="match status" value="1"/>
</dbReference>
<sequence length="244" mass="26296">GATGTVTDVLVAKGDSVEKDQVLARLDAQSLESSLKMAELQVEMAQNQVKVARAQYEIALLNVKEDAGILSEEVLREQVNMAKASWETAKLNLEIAELSLESAELNLEKAVIVAPFDGMVADITVTEGREVSTATLVTPAISLVDTSEIEMSGFIDEIDIAMVKVGQAANITLDALPDEEIEGRVAFISPIGRALIGVVSYETTITLENSVAWLRDGMTATAEVIIERRDDVLLIPNRTIRGTL</sequence>
<evidence type="ECO:0000259" key="4">
    <source>
        <dbReference type="Pfam" id="PF25973"/>
    </source>
</evidence>
<comment type="subcellular location">
    <subcellularLocation>
        <location evidence="1">Cell envelope</location>
    </subcellularLocation>
</comment>
<accession>X1QM00</accession>
<dbReference type="AlphaFoldDB" id="X1QM00"/>
<dbReference type="GO" id="GO:0030313">
    <property type="term" value="C:cell envelope"/>
    <property type="evidence" value="ECO:0007669"/>
    <property type="project" value="UniProtKB-SubCell"/>
</dbReference>
<dbReference type="Gene3D" id="2.40.30.170">
    <property type="match status" value="1"/>
</dbReference>
<feature type="non-terminal residue" evidence="6">
    <location>
        <position position="1"/>
    </location>
</feature>
<gene>
    <name evidence="6" type="ORF">S06H3_53298</name>
</gene>